<protein>
    <submittedName>
        <fullName evidence="1">Uncharacterized protein</fullName>
    </submittedName>
</protein>
<evidence type="ECO:0000313" key="1">
    <source>
        <dbReference type="EMBL" id="KAK8599991.1"/>
    </source>
</evidence>
<organism evidence="1 2">
    <name type="scientific">Hibiscus sabdariffa</name>
    <name type="common">roselle</name>
    <dbReference type="NCBI Taxonomy" id="183260"/>
    <lineage>
        <taxon>Eukaryota</taxon>
        <taxon>Viridiplantae</taxon>
        <taxon>Streptophyta</taxon>
        <taxon>Embryophyta</taxon>
        <taxon>Tracheophyta</taxon>
        <taxon>Spermatophyta</taxon>
        <taxon>Magnoliopsida</taxon>
        <taxon>eudicotyledons</taxon>
        <taxon>Gunneridae</taxon>
        <taxon>Pentapetalae</taxon>
        <taxon>rosids</taxon>
        <taxon>malvids</taxon>
        <taxon>Malvales</taxon>
        <taxon>Malvaceae</taxon>
        <taxon>Malvoideae</taxon>
        <taxon>Hibiscus</taxon>
    </lineage>
</organism>
<sequence>MEDIGRIKGGILKDQHVPSLPNMPGDGGSKEFHIVRFLEQVGPNVASYRAVPKDVESNVAGSRDSFMIRGKGKVAVALFIYIVQRVKGRKLLGGSLGSIRVSKASSLEL</sequence>
<evidence type="ECO:0000313" key="2">
    <source>
        <dbReference type="Proteomes" id="UP001472677"/>
    </source>
</evidence>
<gene>
    <name evidence="1" type="ORF">V6N12_049853</name>
</gene>
<comment type="caution">
    <text evidence="1">The sequence shown here is derived from an EMBL/GenBank/DDBJ whole genome shotgun (WGS) entry which is preliminary data.</text>
</comment>
<dbReference type="EMBL" id="JBBPBM010000001">
    <property type="protein sequence ID" value="KAK8599991.1"/>
    <property type="molecule type" value="Genomic_DNA"/>
</dbReference>
<proteinExistence type="predicted"/>
<keyword evidence="2" id="KW-1185">Reference proteome</keyword>
<reference evidence="1 2" key="1">
    <citation type="journal article" date="2024" name="G3 (Bethesda)">
        <title>Genome assembly of Hibiscus sabdariffa L. provides insights into metabolisms of medicinal natural products.</title>
        <authorList>
            <person name="Kim T."/>
        </authorList>
    </citation>
    <scope>NUCLEOTIDE SEQUENCE [LARGE SCALE GENOMIC DNA]</scope>
    <source>
        <strain evidence="1">TK-2024</strain>
        <tissue evidence="1">Old leaves</tissue>
    </source>
</reference>
<dbReference type="Proteomes" id="UP001472677">
    <property type="component" value="Unassembled WGS sequence"/>
</dbReference>
<accession>A0ABR2GAQ6</accession>
<name>A0ABR2GAQ6_9ROSI</name>